<dbReference type="Pfam" id="PF03963">
    <property type="entry name" value="FlgD"/>
    <property type="match status" value="1"/>
</dbReference>
<dbReference type="Pfam" id="PF13861">
    <property type="entry name" value="FLgD_tudor"/>
    <property type="match status" value="1"/>
</dbReference>
<evidence type="ECO:0000256" key="5">
    <source>
        <dbReference type="RuleBase" id="RU362076"/>
    </source>
</evidence>
<dbReference type="AlphaFoldDB" id="A0A939DPJ4"/>
<comment type="caution">
    <text evidence="8">The sequence shown here is derived from an EMBL/GenBank/DDBJ whole genome shotgun (WGS) entry which is preliminary data.</text>
</comment>
<comment type="similarity">
    <text evidence="1 5">Belongs to the FlgD family.</text>
</comment>
<gene>
    <name evidence="8" type="primary">flgD</name>
    <name evidence="8" type="ORF">J0A66_14155</name>
</gene>
<dbReference type="RefSeq" id="WP_206574489.1">
    <property type="nucleotide sequence ID" value="NZ_JAFKCV010000008.1"/>
</dbReference>
<keyword evidence="8" id="KW-0969">Cilium</keyword>
<proteinExistence type="inferred from homology"/>
<evidence type="ECO:0000256" key="2">
    <source>
        <dbReference type="ARBA" id="ARBA00016013"/>
    </source>
</evidence>
<dbReference type="InterPro" id="IPR005648">
    <property type="entry name" value="FlgD"/>
</dbReference>
<keyword evidence="8" id="KW-0282">Flagellum</keyword>
<dbReference type="Gene3D" id="2.30.30.910">
    <property type="match status" value="1"/>
</dbReference>
<dbReference type="Proteomes" id="UP000664654">
    <property type="component" value="Unassembled WGS sequence"/>
</dbReference>
<dbReference type="Pfam" id="PF13860">
    <property type="entry name" value="FlgD_ig"/>
    <property type="match status" value="1"/>
</dbReference>
<feature type="domain" description="FlgD/Vpr Ig-like" evidence="6">
    <location>
        <begin position="104"/>
        <end position="178"/>
    </location>
</feature>
<keyword evidence="9" id="KW-1185">Reference proteome</keyword>
<evidence type="ECO:0000259" key="7">
    <source>
        <dbReference type="Pfam" id="PF13861"/>
    </source>
</evidence>
<sequence>MVDSVNTQSFKDLYWGEESKVPENKNGELTQEDFFSLLTEQLSMQDPTKPVDNDQMIAQMTSFTMADSLSKLNSNFESFASSMTSNQALQASSLIGQNVLVIGDQAQLGADGKVSGVIVNEKASHEMKITIEDQYGQTVRVMELGSKTPGNIEFNWDGTDGKGNVLPPGNYTVTASAKVGGEVKELPTAVTRHVNSVSLASSSQGVILNLAGDESIKLTDVLQIGG</sequence>
<evidence type="ECO:0000313" key="8">
    <source>
        <dbReference type="EMBL" id="MBN7826374.1"/>
    </source>
</evidence>
<keyword evidence="3 5" id="KW-1005">Bacterial flagellum biogenesis</keyword>
<dbReference type="Gene3D" id="2.60.40.4070">
    <property type="match status" value="1"/>
</dbReference>
<name>A0A939DPJ4_9ALTE</name>
<evidence type="ECO:0000313" key="9">
    <source>
        <dbReference type="Proteomes" id="UP000664654"/>
    </source>
</evidence>
<protein>
    <recommendedName>
        <fullName evidence="2 5">Basal-body rod modification protein FlgD</fullName>
    </recommendedName>
</protein>
<reference evidence="8" key="1">
    <citation type="submission" date="2021-03" db="EMBL/GenBank/DDBJ databases">
        <title>novel species isolated from a fishpond in China.</title>
        <authorList>
            <person name="Lu H."/>
            <person name="Cai Z."/>
        </authorList>
    </citation>
    <scope>NUCLEOTIDE SEQUENCE</scope>
    <source>
        <strain evidence="8">JCM 30855</strain>
    </source>
</reference>
<dbReference type="InterPro" id="IPR025963">
    <property type="entry name" value="FLgD_Tudor"/>
</dbReference>
<keyword evidence="8" id="KW-0966">Cell projection</keyword>
<dbReference type="EMBL" id="JAFKCV010000008">
    <property type="protein sequence ID" value="MBN7826374.1"/>
    <property type="molecule type" value="Genomic_DNA"/>
</dbReference>
<accession>A0A939DPJ4</accession>
<evidence type="ECO:0000259" key="6">
    <source>
        <dbReference type="Pfam" id="PF13860"/>
    </source>
</evidence>
<evidence type="ECO:0000256" key="1">
    <source>
        <dbReference type="ARBA" id="ARBA00010577"/>
    </source>
</evidence>
<feature type="domain" description="FlgD Tudor-like" evidence="7">
    <location>
        <begin position="86"/>
        <end position="221"/>
    </location>
</feature>
<evidence type="ECO:0000256" key="3">
    <source>
        <dbReference type="ARBA" id="ARBA00022795"/>
    </source>
</evidence>
<comment type="function">
    <text evidence="4 5">Required for flagellar hook formation. May act as a scaffolding protein.</text>
</comment>
<organism evidence="8 9">
    <name type="scientific">Bowmanella dokdonensis</name>
    <dbReference type="NCBI Taxonomy" id="751969"/>
    <lineage>
        <taxon>Bacteria</taxon>
        <taxon>Pseudomonadati</taxon>
        <taxon>Pseudomonadota</taxon>
        <taxon>Gammaproteobacteria</taxon>
        <taxon>Alteromonadales</taxon>
        <taxon>Alteromonadaceae</taxon>
        <taxon>Bowmanella</taxon>
    </lineage>
</organism>
<evidence type="ECO:0000256" key="4">
    <source>
        <dbReference type="ARBA" id="ARBA00024746"/>
    </source>
</evidence>
<dbReference type="GO" id="GO:0044781">
    <property type="term" value="P:bacterial-type flagellum organization"/>
    <property type="evidence" value="ECO:0007669"/>
    <property type="project" value="UniProtKB-UniRule"/>
</dbReference>
<dbReference type="InterPro" id="IPR025965">
    <property type="entry name" value="FlgD/Vpr_Ig-like"/>
</dbReference>